<keyword evidence="8" id="KW-0456">Lyase</keyword>
<dbReference type="Gene3D" id="1.10.1040.50">
    <property type="match status" value="1"/>
</dbReference>
<dbReference type="Pfam" id="PF00725">
    <property type="entry name" value="3HCDH"/>
    <property type="match status" value="1"/>
</dbReference>
<dbReference type="Proteomes" id="UP001500751">
    <property type="component" value="Unassembled WGS sequence"/>
</dbReference>
<evidence type="ECO:0000313" key="14">
    <source>
        <dbReference type="Proteomes" id="UP001500751"/>
    </source>
</evidence>
<keyword evidence="14" id="KW-1185">Reference proteome</keyword>
<dbReference type="Gene3D" id="3.40.50.720">
    <property type="entry name" value="NAD(P)-binding Rossmann-like Domain"/>
    <property type="match status" value="1"/>
</dbReference>
<comment type="pathway">
    <text evidence="1">Lipid metabolism; fatty acid beta-oxidation.</text>
</comment>
<dbReference type="InterPro" id="IPR050136">
    <property type="entry name" value="FA_oxidation_alpha_subunit"/>
</dbReference>
<evidence type="ECO:0000256" key="8">
    <source>
        <dbReference type="ARBA" id="ARBA00023239"/>
    </source>
</evidence>
<dbReference type="SUPFAM" id="SSF51735">
    <property type="entry name" value="NAD(P)-binding Rossmann-fold domains"/>
    <property type="match status" value="1"/>
</dbReference>
<dbReference type="RefSeq" id="WP_344665643.1">
    <property type="nucleotide sequence ID" value="NZ_BAAAQN010000011.1"/>
</dbReference>
<evidence type="ECO:0000256" key="9">
    <source>
        <dbReference type="ARBA" id="ARBA00023268"/>
    </source>
</evidence>
<dbReference type="PANTHER" id="PTHR43612">
    <property type="entry name" value="TRIFUNCTIONAL ENZYME SUBUNIT ALPHA"/>
    <property type="match status" value="1"/>
</dbReference>
<evidence type="ECO:0000256" key="3">
    <source>
        <dbReference type="ARBA" id="ARBA00022832"/>
    </source>
</evidence>
<evidence type="ECO:0000256" key="7">
    <source>
        <dbReference type="ARBA" id="ARBA00023098"/>
    </source>
</evidence>
<comment type="catalytic activity">
    <reaction evidence="10">
        <text>a (3S)-3-hydroxyacyl-CoA + NAD(+) = a 3-oxoacyl-CoA + NADH + H(+)</text>
        <dbReference type="Rhea" id="RHEA:22432"/>
        <dbReference type="ChEBI" id="CHEBI:15378"/>
        <dbReference type="ChEBI" id="CHEBI:57318"/>
        <dbReference type="ChEBI" id="CHEBI:57540"/>
        <dbReference type="ChEBI" id="CHEBI:57945"/>
        <dbReference type="ChEBI" id="CHEBI:90726"/>
        <dbReference type="EC" id="1.1.1.35"/>
    </reaction>
</comment>
<feature type="domain" description="3-hydroxyacyl-CoA dehydrogenase NAD binding" evidence="12">
    <location>
        <begin position="322"/>
        <end position="500"/>
    </location>
</feature>
<dbReference type="InterPro" id="IPR006108">
    <property type="entry name" value="3HC_DH_C"/>
</dbReference>
<evidence type="ECO:0000256" key="4">
    <source>
        <dbReference type="ARBA" id="ARBA00022963"/>
    </source>
</evidence>
<evidence type="ECO:0000259" key="11">
    <source>
        <dbReference type="Pfam" id="PF00725"/>
    </source>
</evidence>
<evidence type="ECO:0000256" key="10">
    <source>
        <dbReference type="ARBA" id="ARBA00049556"/>
    </source>
</evidence>
<dbReference type="SUPFAM" id="SSF52096">
    <property type="entry name" value="ClpP/crotonase"/>
    <property type="match status" value="1"/>
</dbReference>
<sequence>MSEQSYFAWERDADGVVTLTMDAPGQSANTMNRGFVEAFGLVVDRLEAERDGIAGVVVTSAKKTFFAGGDLNELIQARPEDAADVMARNVQIKALLRRLETLGKPVAAAVNGAALGGGLEIALACHFRVALDAKGSEIGFPEVTLGLLPGAGGVVRSVRLLGIADALLKVLLQGQRYKPAAALEVGLVHEVISDREDLLARAKAWVLANPEAKQPWDVPGFRIPGGDPTNPKFAANLPAFPANLRKQLKGANYPAPRNILAAAVEGARLDFDNAMVVEARYFVELVTSQVAKNMTQAFFFDMQKVTGGASRPAGFEPWQASKVAVLGAGMMGAGIAYVCARAGIQVVLKDVSVEAAEKGKAYSAGLLDKAVARGKTTREAADEVLGRIHPTAEAVDTAGADLIIEAVFESPELKGRVFQEVQDLVAPDALLGSNTSTLPITGLAAAVRRPADFIGLHFFSPVDKMPLLEIIAGEQTSDAAIAKAFDLAKQIRKTPIIVNDSRGFFTSRVIGRFLDEAVAMVNEGLNPNSIEQAGSQAGYPAPPLQLMDELTLTLPQKIRKEARAAAGDDWVEHGSETVINRMVDDLGRGGRSAGAGFYEYVDGKRVGLWPGLADAFGKPEAEIPFEDMKERMLFAEALDTVRCLDEGVLRSVAEANIGSILGIGFPAWTGGVIQYINGYDGGVTGFVARAKELRDKYGERFDVPRSLVEKAERGERVE</sequence>
<organism evidence="13 14">
    <name type="scientific">Catenulispora yoronensis</name>
    <dbReference type="NCBI Taxonomy" id="450799"/>
    <lineage>
        <taxon>Bacteria</taxon>
        <taxon>Bacillati</taxon>
        <taxon>Actinomycetota</taxon>
        <taxon>Actinomycetes</taxon>
        <taxon>Catenulisporales</taxon>
        <taxon>Catenulisporaceae</taxon>
        <taxon>Catenulispora</taxon>
    </lineage>
</organism>
<dbReference type="InterPro" id="IPR001753">
    <property type="entry name" value="Enoyl-CoA_hydra/iso"/>
</dbReference>
<dbReference type="EMBL" id="BAAAQN010000011">
    <property type="protein sequence ID" value="GAA2025381.1"/>
    <property type="molecule type" value="Genomic_DNA"/>
</dbReference>
<reference evidence="14" key="1">
    <citation type="journal article" date="2019" name="Int. J. Syst. Evol. Microbiol.">
        <title>The Global Catalogue of Microorganisms (GCM) 10K type strain sequencing project: providing services to taxonomists for standard genome sequencing and annotation.</title>
        <authorList>
            <consortium name="The Broad Institute Genomics Platform"/>
            <consortium name="The Broad Institute Genome Sequencing Center for Infectious Disease"/>
            <person name="Wu L."/>
            <person name="Ma J."/>
        </authorList>
    </citation>
    <scope>NUCLEOTIDE SEQUENCE [LARGE SCALE GENOMIC DNA]</scope>
    <source>
        <strain evidence="14">JCM 16014</strain>
    </source>
</reference>
<keyword evidence="4" id="KW-0442">Lipid degradation</keyword>
<keyword evidence="3" id="KW-0276">Fatty acid metabolism</keyword>
<evidence type="ECO:0000256" key="5">
    <source>
        <dbReference type="ARBA" id="ARBA00023002"/>
    </source>
</evidence>
<dbReference type="CDD" id="cd06558">
    <property type="entry name" value="crotonase-like"/>
    <property type="match status" value="1"/>
</dbReference>
<dbReference type="PANTHER" id="PTHR43612:SF3">
    <property type="entry name" value="TRIFUNCTIONAL ENZYME SUBUNIT ALPHA, MITOCHONDRIAL"/>
    <property type="match status" value="1"/>
</dbReference>
<dbReference type="Pfam" id="PF00378">
    <property type="entry name" value="ECH_1"/>
    <property type="match status" value="1"/>
</dbReference>
<protein>
    <submittedName>
        <fullName evidence="13">3-hydroxyacyl-CoA dehydrogenase NAD-binding domain-containing protein</fullName>
    </submittedName>
</protein>
<evidence type="ECO:0000259" key="12">
    <source>
        <dbReference type="Pfam" id="PF02737"/>
    </source>
</evidence>
<name>A0ABP5FHS4_9ACTN</name>
<evidence type="ECO:0000256" key="2">
    <source>
        <dbReference type="ARBA" id="ARBA00007005"/>
    </source>
</evidence>
<keyword evidence="7" id="KW-0443">Lipid metabolism</keyword>
<dbReference type="InterPro" id="IPR029045">
    <property type="entry name" value="ClpP/crotonase-like_dom_sf"/>
</dbReference>
<proteinExistence type="inferred from homology"/>
<dbReference type="SUPFAM" id="SSF48179">
    <property type="entry name" value="6-phosphogluconate dehydrogenase C-terminal domain-like"/>
    <property type="match status" value="2"/>
</dbReference>
<dbReference type="InterPro" id="IPR008927">
    <property type="entry name" value="6-PGluconate_DH-like_C_sf"/>
</dbReference>
<dbReference type="InterPro" id="IPR036291">
    <property type="entry name" value="NAD(P)-bd_dom_sf"/>
</dbReference>
<evidence type="ECO:0000256" key="1">
    <source>
        <dbReference type="ARBA" id="ARBA00005005"/>
    </source>
</evidence>
<comment type="caution">
    <text evidence="13">The sequence shown here is derived from an EMBL/GenBank/DDBJ whole genome shotgun (WGS) entry which is preliminary data.</text>
</comment>
<dbReference type="InterPro" id="IPR006176">
    <property type="entry name" value="3-OHacyl-CoA_DH_NAD-bd"/>
</dbReference>
<keyword evidence="9" id="KW-0511">Multifunctional enzyme</keyword>
<dbReference type="Gene3D" id="3.90.226.10">
    <property type="entry name" value="2-enoyl-CoA Hydratase, Chain A, domain 1"/>
    <property type="match status" value="1"/>
</dbReference>
<gene>
    <name evidence="13" type="ORF">GCM10009839_24330</name>
</gene>
<evidence type="ECO:0000313" key="13">
    <source>
        <dbReference type="EMBL" id="GAA2025381.1"/>
    </source>
</evidence>
<evidence type="ECO:0000256" key="6">
    <source>
        <dbReference type="ARBA" id="ARBA00023027"/>
    </source>
</evidence>
<keyword evidence="5" id="KW-0560">Oxidoreductase</keyword>
<dbReference type="Pfam" id="PF02737">
    <property type="entry name" value="3HCDH_N"/>
    <property type="match status" value="1"/>
</dbReference>
<comment type="similarity">
    <text evidence="2">In the central section; belongs to the 3-hydroxyacyl-CoA dehydrogenase family.</text>
</comment>
<feature type="domain" description="3-hydroxyacyl-CoA dehydrogenase C-terminal" evidence="11">
    <location>
        <begin position="503"/>
        <end position="600"/>
    </location>
</feature>
<accession>A0ABP5FHS4</accession>
<keyword evidence="6" id="KW-0520">NAD</keyword>